<proteinExistence type="predicted"/>
<dbReference type="InterPro" id="IPR036439">
    <property type="entry name" value="Dockerin_dom_sf"/>
</dbReference>
<comment type="caution">
    <text evidence="1">The sequence shown here is derived from an EMBL/GenBank/DDBJ whole genome shotgun (WGS) entry which is preliminary data.</text>
</comment>
<accession>A0A0F9N190</accession>
<dbReference type="EMBL" id="LAZR01007838">
    <property type="protein sequence ID" value="KKM82605.1"/>
    <property type="molecule type" value="Genomic_DNA"/>
</dbReference>
<protein>
    <recommendedName>
        <fullName evidence="2">Dockerin domain-containing protein</fullName>
    </recommendedName>
</protein>
<dbReference type="GO" id="GO:0004553">
    <property type="term" value="F:hydrolase activity, hydrolyzing O-glycosyl compounds"/>
    <property type="evidence" value="ECO:0007669"/>
    <property type="project" value="InterPro"/>
</dbReference>
<dbReference type="PROSITE" id="PS00018">
    <property type="entry name" value="EF_HAND_1"/>
    <property type="match status" value="2"/>
</dbReference>
<gene>
    <name evidence="1" type="ORF">LCGC14_1317960</name>
</gene>
<dbReference type="SUPFAM" id="SSF63446">
    <property type="entry name" value="Type I dockerin domain"/>
    <property type="match status" value="1"/>
</dbReference>
<dbReference type="PROSITE" id="PS51257">
    <property type="entry name" value="PROKAR_LIPOPROTEIN"/>
    <property type="match status" value="1"/>
</dbReference>
<evidence type="ECO:0000313" key="1">
    <source>
        <dbReference type="EMBL" id="KKM82605.1"/>
    </source>
</evidence>
<dbReference type="Pfam" id="PF00404">
    <property type="entry name" value="Dockerin_1"/>
    <property type="match status" value="1"/>
</dbReference>
<dbReference type="Gene3D" id="1.10.1330.10">
    <property type="entry name" value="Dockerin domain"/>
    <property type="match status" value="1"/>
</dbReference>
<evidence type="ECO:0008006" key="2">
    <source>
        <dbReference type="Google" id="ProtNLM"/>
    </source>
</evidence>
<dbReference type="GO" id="GO:0000272">
    <property type="term" value="P:polysaccharide catabolic process"/>
    <property type="evidence" value="ECO:0007669"/>
    <property type="project" value="InterPro"/>
</dbReference>
<sequence length="94" mass="10374">MEKLVLFLVISIFIIGCQTGEKEDVVGTVSFVGPTLQADINGDGIVDANDIKIMASEWGKEQIDDEGFRSDFNNDGIVDLKDLAVMADHWLEEK</sequence>
<reference evidence="1" key="1">
    <citation type="journal article" date="2015" name="Nature">
        <title>Complex archaea that bridge the gap between prokaryotes and eukaryotes.</title>
        <authorList>
            <person name="Spang A."/>
            <person name="Saw J.H."/>
            <person name="Jorgensen S.L."/>
            <person name="Zaremba-Niedzwiedzka K."/>
            <person name="Martijn J."/>
            <person name="Lind A.E."/>
            <person name="van Eijk R."/>
            <person name="Schleper C."/>
            <person name="Guy L."/>
            <person name="Ettema T.J."/>
        </authorList>
    </citation>
    <scope>NUCLEOTIDE SEQUENCE</scope>
</reference>
<organism evidence="1">
    <name type="scientific">marine sediment metagenome</name>
    <dbReference type="NCBI Taxonomy" id="412755"/>
    <lineage>
        <taxon>unclassified sequences</taxon>
        <taxon>metagenomes</taxon>
        <taxon>ecological metagenomes</taxon>
    </lineage>
</organism>
<name>A0A0F9N190_9ZZZZ</name>
<dbReference type="InterPro" id="IPR018247">
    <property type="entry name" value="EF_Hand_1_Ca_BS"/>
</dbReference>
<dbReference type="AlphaFoldDB" id="A0A0F9N190"/>
<dbReference type="InterPro" id="IPR002105">
    <property type="entry name" value="Dockerin_1_rpt"/>
</dbReference>